<organism evidence="1 2">
    <name type="scientific">Bifidobacterium bifidum</name>
    <dbReference type="NCBI Taxonomy" id="1681"/>
    <lineage>
        <taxon>Bacteria</taxon>
        <taxon>Bacillati</taxon>
        <taxon>Actinomycetota</taxon>
        <taxon>Actinomycetes</taxon>
        <taxon>Bifidobacteriales</taxon>
        <taxon>Bifidobacteriaceae</taxon>
        <taxon>Bifidobacterium</taxon>
    </lineage>
</organism>
<dbReference type="PATRIC" id="fig|1681.53.peg.865"/>
<accession>A0A133KQH8</accession>
<name>A0A133KQH8_BIFBI</name>
<sequence length="39" mass="4374">MASDAIQFWHTSTKCMGKTATRHQSSTEFELVLTGYATH</sequence>
<protein>
    <submittedName>
        <fullName evidence="1">Uncharacterized protein</fullName>
    </submittedName>
</protein>
<reference evidence="1 2" key="1">
    <citation type="submission" date="2016-01" db="EMBL/GenBank/DDBJ databases">
        <authorList>
            <person name="Oliw E.H."/>
        </authorList>
    </citation>
    <scope>NUCLEOTIDE SEQUENCE [LARGE SCALE GENOMIC DNA]</scope>
    <source>
        <strain evidence="1 2">MJR8628B</strain>
    </source>
</reference>
<evidence type="ECO:0000313" key="2">
    <source>
        <dbReference type="Proteomes" id="UP000070092"/>
    </source>
</evidence>
<gene>
    <name evidence="1" type="ORF">HMPREF3196_00881</name>
</gene>
<dbReference type="Proteomes" id="UP000070092">
    <property type="component" value="Unassembled WGS sequence"/>
</dbReference>
<proteinExistence type="predicted"/>
<dbReference type="EMBL" id="LRPO01000024">
    <property type="protein sequence ID" value="KWZ81752.1"/>
    <property type="molecule type" value="Genomic_DNA"/>
</dbReference>
<dbReference type="AlphaFoldDB" id="A0A133KQH8"/>
<comment type="caution">
    <text evidence="1">The sequence shown here is derived from an EMBL/GenBank/DDBJ whole genome shotgun (WGS) entry which is preliminary data.</text>
</comment>
<evidence type="ECO:0000313" key="1">
    <source>
        <dbReference type="EMBL" id="KWZ81752.1"/>
    </source>
</evidence>